<dbReference type="EMBL" id="UZAK01034604">
    <property type="protein sequence ID" value="VDP45780.1"/>
    <property type="molecule type" value="Genomic_DNA"/>
</dbReference>
<dbReference type="Gene3D" id="3.40.50.1820">
    <property type="entry name" value="alpha/beta hydrolase"/>
    <property type="match status" value="1"/>
</dbReference>
<keyword evidence="5" id="KW-0378">Hydrolase</keyword>
<reference evidence="11" key="1">
    <citation type="submission" date="2016-06" db="UniProtKB">
        <authorList>
            <consortium name="WormBaseParasite"/>
        </authorList>
    </citation>
    <scope>IDENTIFICATION</scope>
</reference>
<organism evidence="11">
    <name type="scientific">Schistosoma curassoni</name>
    <dbReference type="NCBI Taxonomy" id="6186"/>
    <lineage>
        <taxon>Eukaryota</taxon>
        <taxon>Metazoa</taxon>
        <taxon>Spiralia</taxon>
        <taxon>Lophotrochozoa</taxon>
        <taxon>Platyhelminthes</taxon>
        <taxon>Trematoda</taxon>
        <taxon>Digenea</taxon>
        <taxon>Strigeidida</taxon>
        <taxon>Schistosomatoidea</taxon>
        <taxon>Schistosomatidae</taxon>
        <taxon>Schistosoma</taxon>
    </lineage>
</organism>
<name>A0A183K9P4_9TREM</name>
<dbReference type="GO" id="GO:0005764">
    <property type="term" value="C:lysosome"/>
    <property type="evidence" value="ECO:0007669"/>
    <property type="project" value="TreeGrafter"/>
</dbReference>
<dbReference type="PRINTS" id="PR00414">
    <property type="entry name" value="PPTHIESTRASE"/>
</dbReference>
<dbReference type="STRING" id="6186.A0A183K9P4"/>
<dbReference type="WBParaSite" id="SCUD_0001172701-mRNA-1">
    <property type="protein sequence ID" value="SCUD_0001172701-mRNA-1"/>
    <property type="gene ID" value="SCUD_0001172701"/>
</dbReference>
<proteinExistence type="inferred from homology"/>
<reference evidence="9 10" key="2">
    <citation type="submission" date="2018-11" db="EMBL/GenBank/DDBJ databases">
        <authorList>
            <consortium name="Pathogen Informatics"/>
        </authorList>
    </citation>
    <scope>NUCLEOTIDE SEQUENCE [LARGE SCALE GENOMIC DNA]</scope>
    <source>
        <strain evidence="9">Dakar</strain>
        <strain evidence="10">Dakar, Senegal</strain>
    </source>
</reference>
<evidence type="ECO:0000256" key="7">
    <source>
        <dbReference type="ARBA" id="ARBA00023180"/>
    </source>
</evidence>
<evidence type="ECO:0000313" key="11">
    <source>
        <dbReference type="WBParaSite" id="SCUD_0001172701-mRNA-1"/>
    </source>
</evidence>
<evidence type="ECO:0000256" key="8">
    <source>
        <dbReference type="ARBA" id="ARBA00031934"/>
    </source>
</evidence>
<evidence type="ECO:0000256" key="1">
    <source>
        <dbReference type="ARBA" id="ARBA00010758"/>
    </source>
</evidence>
<sequence>MFVICHVPQQKSCPLLSGTGWVCYFTRLAYFEGDRGTGMGILKLAKAIQDEIPGTYVKCITTSNSVIQDIEDTYFMPINDQLDYVCRMIHEDKNLSNGLHMIGISQGGLFVRALVQKCNLSKVGTVVSIGGPQQGIFGIPKCTIDGFIHLCLLMNELLSYGAYIKFIQSHVVQAQYWHDPLEEDVYRKYSQFLADINQENEINEIYREKMRNIQRLVLVKFSGDTIVVPKESEASWFGFYQNGSSTNITALQDSILYTEDRLGLRELNKRGDLHFIEKDGDHLHFDVNWFIEKIVIAFLK</sequence>
<dbReference type="Pfam" id="PF02089">
    <property type="entry name" value="Palm_thioest"/>
    <property type="match status" value="1"/>
</dbReference>
<dbReference type="InterPro" id="IPR029058">
    <property type="entry name" value="AB_hydrolase_fold"/>
</dbReference>
<evidence type="ECO:0000256" key="6">
    <source>
        <dbReference type="ARBA" id="ARBA00023157"/>
    </source>
</evidence>
<keyword evidence="10" id="KW-1185">Reference proteome</keyword>
<evidence type="ECO:0000313" key="10">
    <source>
        <dbReference type="Proteomes" id="UP000279833"/>
    </source>
</evidence>
<dbReference type="PANTHER" id="PTHR11247:SF8">
    <property type="entry name" value="PALMITOYL-PROTEIN THIOESTERASE 1"/>
    <property type="match status" value="1"/>
</dbReference>
<dbReference type="GO" id="GO:0008474">
    <property type="term" value="F:palmitoyl-(protein) hydrolase activity"/>
    <property type="evidence" value="ECO:0007669"/>
    <property type="project" value="UniProtKB-EC"/>
</dbReference>
<gene>
    <name evidence="9" type="ORF">SCUD_LOCUS11727</name>
</gene>
<comment type="similarity">
    <text evidence="1">Belongs to the palmitoyl-protein thioesterase family.</text>
</comment>
<dbReference type="AlphaFoldDB" id="A0A183K9P4"/>
<evidence type="ECO:0000256" key="3">
    <source>
        <dbReference type="ARBA" id="ARBA00014212"/>
    </source>
</evidence>
<keyword evidence="4" id="KW-0732">Signal</keyword>
<protein>
    <recommendedName>
        <fullName evidence="3">Palmitoyl-protein thioesterase 1</fullName>
        <ecNumber evidence="2">3.1.2.22</ecNumber>
    </recommendedName>
    <alternativeName>
        <fullName evidence="8">Palmitoyl-protein hydrolase 1</fullName>
    </alternativeName>
</protein>
<evidence type="ECO:0000256" key="4">
    <source>
        <dbReference type="ARBA" id="ARBA00022729"/>
    </source>
</evidence>
<dbReference type="GO" id="GO:0006898">
    <property type="term" value="P:receptor-mediated endocytosis"/>
    <property type="evidence" value="ECO:0007669"/>
    <property type="project" value="TreeGrafter"/>
</dbReference>
<keyword evidence="7" id="KW-0325">Glycoprotein</keyword>
<keyword evidence="6" id="KW-1015">Disulfide bond</keyword>
<evidence type="ECO:0000313" key="9">
    <source>
        <dbReference type="EMBL" id="VDP45780.1"/>
    </source>
</evidence>
<dbReference type="EC" id="3.1.2.22" evidence="2"/>
<evidence type="ECO:0000256" key="2">
    <source>
        <dbReference type="ARBA" id="ARBA00012423"/>
    </source>
</evidence>
<dbReference type="SUPFAM" id="SSF53474">
    <property type="entry name" value="alpha/beta-Hydrolases"/>
    <property type="match status" value="1"/>
</dbReference>
<accession>A0A183K9P4</accession>
<dbReference type="Proteomes" id="UP000279833">
    <property type="component" value="Unassembled WGS sequence"/>
</dbReference>
<dbReference type="InterPro" id="IPR002472">
    <property type="entry name" value="Palm_thioest"/>
</dbReference>
<dbReference type="PANTHER" id="PTHR11247">
    <property type="entry name" value="PALMITOYL-PROTEIN THIOESTERASE/DOLICHYLDIPHOSPHATASE 1"/>
    <property type="match status" value="1"/>
</dbReference>
<evidence type="ECO:0000256" key="5">
    <source>
        <dbReference type="ARBA" id="ARBA00022801"/>
    </source>
</evidence>